<dbReference type="SUPFAM" id="SSF52540">
    <property type="entry name" value="P-loop containing nucleoside triphosphate hydrolases"/>
    <property type="match status" value="1"/>
</dbReference>
<dbReference type="InterPro" id="IPR027640">
    <property type="entry name" value="Kinesin-like_fam"/>
</dbReference>
<sequence>MDGRVAATGPQRAKVGVRIRSLELGDSEHPNPKYAWTWQHGSITQQIFPAPRLSSLEDNQRRKKALPTTYALDNIFPPDVLVQVVYDDVVKDIVSDLLHHRVNGLVAAYGESNSGKSYTLWGQNGIAALMFRDIFVEIQKSYSSSAFKVRVALLEICNEVIHDLLSPLRETSISIDLVGDGYHLHGHINQSVSTLENAIALIEAGMKRKSRHCGHTVLRVTVENRLQSPSLEVIMHVVDLAPSESAQETADIIDQSLLAFGHIVWKMSRSSQSKTAALRIPYGDANLTRLLQPTLGPHASFTLLCTISPSIYNIPETHNTLNFANKAQRMSIWSYNHTSSAEVSIPREDSQLTPVHNITIADSLGSLRTTSDLGNHESVDVNKNALAEDILLHSSTVDALRHRVRRLDADGNEVKEILHGLDVLEQIYSNSINKLS</sequence>
<reference evidence="5 6" key="1">
    <citation type="submission" date="2019-07" db="EMBL/GenBank/DDBJ databases">
        <title>Genomics analysis of Aphanomyces spp. identifies a new class of oomycete effector associated with host adaptation.</title>
        <authorList>
            <person name="Gaulin E."/>
        </authorList>
    </citation>
    <scope>NUCLEOTIDE SEQUENCE [LARGE SCALE GENOMIC DNA]</scope>
    <source>
        <strain evidence="5 6">ATCC 201684</strain>
    </source>
</reference>
<dbReference type="PANTHER" id="PTHR47968">
    <property type="entry name" value="CENTROMERE PROTEIN E"/>
    <property type="match status" value="1"/>
</dbReference>
<dbReference type="InterPro" id="IPR027417">
    <property type="entry name" value="P-loop_NTPase"/>
</dbReference>
<keyword evidence="3" id="KW-0547">Nucleotide-binding</keyword>
<proteinExistence type="inferred from homology"/>
<dbReference type="GO" id="GO:0005524">
    <property type="term" value="F:ATP binding"/>
    <property type="evidence" value="ECO:0007669"/>
    <property type="project" value="UniProtKB-UniRule"/>
</dbReference>
<dbReference type="GO" id="GO:0008017">
    <property type="term" value="F:microtubule binding"/>
    <property type="evidence" value="ECO:0007669"/>
    <property type="project" value="InterPro"/>
</dbReference>
<comment type="similarity">
    <text evidence="3">Belongs to the TRAFAC class myosin-kinesin ATPase superfamily. Kinesin family.</text>
</comment>
<dbReference type="AlphaFoldDB" id="A0A6G0WEL4"/>
<dbReference type="PRINTS" id="PR00380">
    <property type="entry name" value="KINESINHEAVY"/>
</dbReference>
<accession>A0A6G0WEL4</accession>
<gene>
    <name evidence="5" type="ORF">Ae201684_015777</name>
</gene>
<dbReference type="PROSITE" id="PS50067">
    <property type="entry name" value="KINESIN_MOTOR_2"/>
    <property type="match status" value="1"/>
</dbReference>
<evidence type="ECO:0000256" key="2">
    <source>
        <dbReference type="ARBA" id="ARBA00023175"/>
    </source>
</evidence>
<evidence type="ECO:0000256" key="1">
    <source>
        <dbReference type="ARBA" id="ARBA00023054"/>
    </source>
</evidence>
<evidence type="ECO:0000259" key="4">
    <source>
        <dbReference type="PROSITE" id="PS50067"/>
    </source>
</evidence>
<dbReference type="InterPro" id="IPR036961">
    <property type="entry name" value="Kinesin_motor_dom_sf"/>
</dbReference>
<evidence type="ECO:0000256" key="3">
    <source>
        <dbReference type="PROSITE-ProRule" id="PRU00283"/>
    </source>
</evidence>
<keyword evidence="2 3" id="KW-0505">Motor protein</keyword>
<dbReference type="PANTHER" id="PTHR47968:SF75">
    <property type="entry name" value="CENTROMERE-ASSOCIATED PROTEIN E"/>
    <property type="match status" value="1"/>
</dbReference>
<dbReference type="Pfam" id="PF00225">
    <property type="entry name" value="Kinesin"/>
    <property type="match status" value="1"/>
</dbReference>
<dbReference type="Proteomes" id="UP000481153">
    <property type="component" value="Unassembled WGS sequence"/>
</dbReference>
<dbReference type="GO" id="GO:0003777">
    <property type="term" value="F:microtubule motor activity"/>
    <property type="evidence" value="ECO:0007669"/>
    <property type="project" value="InterPro"/>
</dbReference>
<organism evidence="5 6">
    <name type="scientific">Aphanomyces euteiches</name>
    <dbReference type="NCBI Taxonomy" id="100861"/>
    <lineage>
        <taxon>Eukaryota</taxon>
        <taxon>Sar</taxon>
        <taxon>Stramenopiles</taxon>
        <taxon>Oomycota</taxon>
        <taxon>Saprolegniomycetes</taxon>
        <taxon>Saprolegniales</taxon>
        <taxon>Verrucalvaceae</taxon>
        <taxon>Aphanomyces</taxon>
    </lineage>
</organism>
<keyword evidence="6" id="KW-1185">Reference proteome</keyword>
<evidence type="ECO:0000313" key="5">
    <source>
        <dbReference type="EMBL" id="KAF0725812.1"/>
    </source>
</evidence>
<dbReference type="Gene3D" id="3.40.850.10">
    <property type="entry name" value="Kinesin motor domain"/>
    <property type="match status" value="1"/>
</dbReference>
<protein>
    <recommendedName>
        <fullName evidence="4">Kinesin motor domain-containing protein</fullName>
    </recommendedName>
</protein>
<keyword evidence="3" id="KW-0067">ATP-binding</keyword>
<dbReference type="InterPro" id="IPR001752">
    <property type="entry name" value="Kinesin_motor_dom"/>
</dbReference>
<feature type="domain" description="Kinesin motor" evidence="4">
    <location>
        <begin position="12"/>
        <end position="330"/>
    </location>
</feature>
<evidence type="ECO:0000313" key="6">
    <source>
        <dbReference type="Proteomes" id="UP000481153"/>
    </source>
</evidence>
<comment type="caution">
    <text evidence="5">The sequence shown here is derived from an EMBL/GenBank/DDBJ whole genome shotgun (WGS) entry which is preliminary data.</text>
</comment>
<keyword evidence="1" id="KW-0175">Coiled coil</keyword>
<dbReference type="VEuPathDB" id="FungiDB:AeMF1_019134"/>
<dbReference type="EMBL" id="VJMJ01000232">
    <property type="protein sequence ID" value="KAF0725812.1"/>
    <property type="molecule type" value="Genomic_DNA"/>
</dbReference>
<dbReference type="SMART" id="SM00129">
    <property type="entry name" value="KISc"/>
    <property type="match status" value="1"/>
</dbReference>
<dbReference type="GO" id="GO:0007018">
    <property type="term" value="P:microtubule-based movement"/>
    <property type="evidence" value="ECO:0007669"/>
    <property type="project" value="InterPro"/>
</dbReference>
<name>A0A6G0WEL4_9STRA</name>
<feature type="binding site" evidence="3">
    <location>
        <begin position="110"/>
        <end position="117"/>
    </location>
    <ligand>
        <name>ATP</name>
        <dbReference type="ChEBI" id="CHEBI:30616"/>
    </ligand>
</feature>